<dbReference type="Ensembl" id="ENST00000683706.1">
    <property type="protein sequence ID" value="ENSP00000506745.1"/>
    <property type="gene ID" value="ENSG00000138821.14"/>
</dbReference>
<evidence type="ECO:0000313" key="3">
    <source>
        <dbReference type="Proteomes" id="UP000005640"/>
    </source>
</evidence>
<sequence length="143" mass="15449">MAPGRAVAGLLLLAAAGLGGVAEGPGLAFSEDVLSVFGANLSLSAAQLQHLLEQMGAASRVGVPEPGQLHFNQFGNTESRPGWKKRAKFMYLFEGAQTVRNRDDCLDDNALRCPPQFHRWPGDWGFLHLVSPSGTQYFHSNPM</sequence>
<organism evidence="2 3">
    <name type="scientific">Homo sapiens</name>
    <name type="common">Human</name>
    <dbReference type="NCBI Taxonomy" id="9606"/>
    <lineage>
        <taxon>Eukaryota</taxon>
        <taxon>Metazoa</taxon>
        <taxon>Chordata</taxon>
        <taxon>Craniata</taxon>
        <taxon>Vertebrata</taxon>
        <taxon>Euteleostomi</taxon>
        <taxon>Mammalia</taxon>
        <taxon>Eutheria</taxon>
        <taxon>Euarchontoglires</taxon>
        <taxon>Primates</taxon>
        <taxon>Haplorrhini</taxon>
        <taxon>Catarrhini</taxon>
        <taxon>Hominidae</taxon>
        <taxon>Homo</taxon>
    </lineage>
</organism>
<dbReference type="EMBL" id="AP002023">
    <property type="status" value="NOT_ANNOTATED_CDS"/>
    <property type="molecule type" value="Genomic_DNA"/>
</dbReference>
<keyword evidence="3" id="KW-1185">Reference proteome</keyword>
<feature type="chain" id="PRO_5032345332" evidence="1">
    <location>
        <begin position="23"/>
        <end position="143"/>
    </location>
</feature>
<reference evidence="2 3" key="3">
    <citation type="journal article" date="2005" name="Nature">
        <title>Generation and annotation of the DNA sequences of human chromosomes 2 and 4.</title>
        <authorList>
            <person name="Hillier L.W."/>
            <person name="Graves T.A."/>
            <person name="Fulton R.S."/>
            <person name="Fulton L.A."/>
            <person name="Pepin K.H."/>
            <person name="Minx P."/>
            <person name="Wagner-McPherson C."/>
            <person name="Layman D."/>
            <person name="Wylie K."/>
            <person name="Sekhon M."/>
            <person name="Becker M.C."/>
            <person name="Fewell G.A."/>
            <person name="Delehaunty K.D."/>
            <person name="Miner T.L."/>
            <person name="Nash W.E."/>
            <person name="Kremitzki C."/>
            <person name="Oddy L."/>
            <person name="Du H."/>
            <person name="Sun H."/>
            <person name="Bradshaw-Cordum H."/>
            <person name="Ali J."/>
            <person name="Carter J."/>
            <person name="Cordes M."/>
            <person name="Harris A."/>
            <person name="Isak A."/>
            <person name="van Brunt A."/>
            <person name="Nguyen C."/>
            <person name="Du F."/>
            <person name="Courtney L."/>
            <person name="Kalicki J."/>
            <person name="Ozersky P."/>
            <person name="Abbott S."/>
            <person name="Armstrong J."/>
            <person name="Belter E.A."/>
            <person name="Caruso L."/>
            <person name="Cedroni M."/>
            <person name="Cotton M."/>
            <person name="Davidson T."/>
            <person name="Desai A."/>
            <person name="Elliott G."/>
            <person name="Erb T."/>
            <person name="Fronick C."/>
            <person name="Gaige T."/>
            <person name="Haakenson W."/>
            <person name="Haglund K."/>
            <person name="Holmes A."/>
            <person name="Harkins R."/>
            <person name="Kim K."/>
            <person name="Kruchowski S.S."/>
            <person name="Strong C.M."/>
            <person name="Grewal N."/>
            <person name="Goyea E."/>
            <person name="Hou S."/>
            <person name="Levy A."/>
            <person name="Martinka S."/>
            <person name="Mead K."/>
            <person name="McLellan M.D."/>
            <person name="Meyer R."/>
            <person name="Randall-Maher J."/>
            <person name="Tomlinson C."/>
            <person name="Dauphin-Kohlberg S."/>
            <person name="Kozlowicz-Reilly A."/>
            <person name="Shah N."/>
            <person name="Swearengen-Shahid S."/>
            <person name="Snider J."/>
            <person name="Strong J.T."/>
            <person name="Thompson J."/>
            <person name="Yoakum M."/>
            <person name="Leonard S."/>
            <person name="Pearman C."/>
            <person name="Trani L."/>
            <person name="Radionenko M."/>
            <person name="Waligorski J.E."/>
            <person name="Wang C."/>
            <person name="Rock S.M."/>
            <person name="Tin-Wollam A.M."/>
            <person name="Maupin R."/>
            <person name="Latreille P."/>
            <person name="Wendl M.C."/>
            <person name="Yang S.P."/>
            <person name="Pohl C."/>
            <person name="Wallis J.W."/>
            <person name="Spieth J."/>
            <person name="Bieri T.A."/>
            <person name="Berkowicz N."/>
            <person name="Nelson J.O."/>
            <person name="Osborne J."/>
            <person name="Ding L."/>
            <person name="Meyer R."/>
            <person name="Sabo A."/>
            <person name="Shotland Y."/>
            <person name="Sinha P."/>
            <person name="Wohldmann P.E."/>
            <person name="Cook L.L."/>
            <person name="Hickenbotham M.T."/>
            <person name="Eldred J."/>
            <person name="Williams D."/>
            <person name="Jones T.A."/>
            <person name="She X."/>
            <person name="Ciccarelli F.D."/>
            <person name="Izaurralde E."/>
            <person name="Taylor J."/>
            <person name="Schmutz J."/>
            <person name="Myers R.M."/>
            <person name="Cox D.R."/>
            <person name="Huang X."/>
            <person name="McPherson J.D."/>
            <person name="Mardis E.R."/>
            <person name="Clifton S.W."/>
            <person name="Warren W.C."/>
            <person name="Chinwalla A.T."/>
            <person name="Eddy S.R."/>
            <person name="Marra M.A."/>
            <person name="Ovcharenko I."/>
            <person name="Furey T.S."/>
            <person name="Miller W."/>
            <person name="Eichler E.E."/>
            <person name="Bork P."/>
            <person name="Suyama M."/>
            <person name="Torrents D."/>
            <person name="Waterston R.H."/>
            <person name="Wilson R.K."/>
        </authorList>
    </citation>
    <scope>NUCLEOTIDE SEQUENCE [LARGE SCALE GENOMIC DNA]</scope>
</reference>
<dbReference type="Ensembl" id="ENST00000683706.1">
    <property type="protein sequence ID" value="ENSP00000506745.1"/>
    <property type="gene ID" value="ENSG00000138821.15"/>
</dbReference>
<accession>A0A804HHS9</accession>
<name>A0A804HHS9_HUMAN</name>
<reference evidence="2 3" key="2">
    <citation type="journal article" date="2004" name="Nature">
        <title>Finishing the euchromatic sequence of the human genome.</title>
        <authorList>
            <consortium name="International Human Genome Sequencing Consortium"/>
        </authorList>
    </citation>
    <scope>NUCLEOTIDE SEQUENCE [LARGE SCALE GENOMIC DNA]</scope>
</reference>
<reference evidence="2 3" key="1">
    <citation type="journal article" date="2001" name="Nature">
        <title>Initial sequencing and analysis of the human genome.</title>
        <authorList>
            <consortium name="International Human Genome Sequencing Consortium"/>
            <person name="Lander E.S."/>
            <person name="Linton L.M."/>
            <person name="Birren B."/>
            <person name="Nusbaum C."/>
            <person name="Zody M.C."/>
            <person name="Baldwin J."/>
            <person name="Devon K."/>
            <person name="Dewar K."/>
            <person name="Doyle M."/>
            <person name="FitzHugh W."/>
            <person name="Funke R."/>
            <person name="Gage D."/>
            <person name="Harris K."/>
            <person name="Heaford A."/>
            <person name="Howland J."/>
            <person name="Kann L."/>
            <person name="Lehoczky J."/>
            <person name="LeVine R."/>
            <person name="McEwan P."/>
            <person name="McKernan K."/>
            <person name="Meldrim J."/>
            <person name="Mesirov J.P."/>
            <person name="Miranda C."/>
            <person name="Morris W."/>
            <person name="Naylor J."/>
            <person name="Raymond C."/>
            <person name="Rosetti M."/>
            <person name="Santos R."/>
            <person name="Sheridan A."/>
            <person name="Sougnez C."/>
            <person name="Stange-Thomann N."/>
            <person name="Stojanovic N."/>
            <person name="Subramanian A."/>
            <person name="Wyman D."/>
            <person name="Rogers J."/>
            <person name="Sulston J."/>
            <person name="Ainscough R."/>
            <person name="Beck S."/>
            <person name="Bentley D."/>
            <person name="Burton J."/>
            <person name="Clee C."/>
            <person name="Carter N."/>
            <person name="Coulson A."/>
            <person name="Deadman R."/>
            <person name="Deloukas P."/>
            <person name="Dunham A."/>
            <person name="Dunham I."/>
            <person name="Durbin R."/>
            <person name="French L."/>
            <person name="Grafham D."/>
            <person name="Gregory S."/>
            <person name="Hubbard T."/>
            <person name="Humphray S."/>
            <person name="Hunt A."/>
            <person name="Jones M."/>
            <person name="Lloyd C."/>
            <person name="McMurray A."/>
            <person name="Matthews L."/>
            <person name="Mercer S."/>
            <person name="Milne S."/>
            <person name="Mullikin J.C."/>
            <person name="Mungall A."/>
            <person name="Plumb R."/>
            <person name="Ross M."/>
            <person name="Shownkeen R."/>
            <person name="Sims S."/>
            <person name="Waterston R.H."/>
            <person name="Wilson R.K."/>
            <person name="Hillier L.W."/>
            <person name="McPherson J.D."/>
            <person name="Marra M.A."/>
            <person name="Mardis E.R."/>
            <person name="Fulton L.A."/>
            <person name="Chinwalla A.T."/>
            <person name="Pepin K.H."/>
            <person name="Gish W.R."/>
            <person name="Chissoe S.L."/>
            <person name="Wendl M.C."/>
            <person name="Delehaunty K.D."/>
            <person name="Miner T.L."/>
            <person name="Delehaunty A."/>
            <person name="Kramer J.B."/>
            <person name="Cook L.L."/>
            <person name="Fulton R.S."/>
            <person name="Johnson D.L."/>
            <person name="Minx P.J."/>
            <person name="Clifton S.W."/>
            <person name="Hawkins T."/>
            <person name="Branscomb E."/>
            <person name="Predki P."/>
            <person name="Richardson P."/>
            <person name="Wenning S."/>
            <person name="Slezak T."/>
            <person name="Doggett N."/>
            <person name="Cheng J.F."/>
            <person name="Olsen A."/>
            <person name="Lucas S."/>
            <person name="Elkin C."/>
            <person name="Uberbacher E."/>
            <person name="Frazier M."/>
            <person name="Gibbs R.A."/>
            <person name="Muzny D.M."/>
            <person name="Scherer S.E."/>
            <person name="Bouck J.B."/>
            <person name="Sodergren E.J."/>
            <person name="Worley K.C."/>
            <person name="Rives C.M."/>
            <person name="Gorrell J.H."/>
            <person name="Metzker M.L."/>
            <person name="Naylor S.L."/>
            <person name="Kucherlapati R.S."/>
            <person name="Nelson D.L."/>
            <person name="Weinstock G.M."/>
            <person name="Sakaki Y."/>
            <person name="Fujiyama A."/>
            <person name="Hattori M."/>
            <person name="Yada T."/>
            <person name="Toyoda A."/>
            <person name="Itoh T."/>
            <person name="Kawagoe C."/>
            <person name="Watanabe H."/>
            <person name="Totoki Y."/>
            <person name="Taylor T."/>
            <person name="Weissenbach J."/>
            <person name="Heilig R."/>
            <person name="Saurin W."/>
            <person name="Artiguenave F."/>
            <person name="Brottier P."/>
            <person name="Bruls T."/>
            <person name="Pelletier E."/>
            <person name="Robert C."/>
            <person name="Wincker P."/>
            <person name="Smith D.R."/>
            <person name="Doucette-Stamm L."/>
            <person name="Rubenfield M."/>
            <person name="Weinstock K."/>
            <person name="Lee H.M."/>
            <person name="Dubois J."/>
            <person name="Rosenthal A."/>
            <person name="Platzer M."/>
            <person name="Nyakatura G."/>
            <person name="Taudien S."/>
            <person name="Rump A."/>
            <person name="Yang H."/>
            <person name="Yu J."/>
            <person name="Wang J."/>
            <person name="Huang G."/>
            <person name="Gu J."/>
            <person name="Hood L."/>
            <person name="Rowen L."/>
            <person name="Madan A."/>
            <person name="Qin S."/>
            <person name="Davis R.W."/>
            <person name="Federspiel N.A."/>
            <person name="Abola A.P."/>
            <person name="Proctor M.J."/>
            <person name="Myers R.M."/>
            <person name="Schmutz J."/>
            <person name="Dickson M."/>
            <person name="Grimwood J."/>
            <person name="Cox D.R."/>
            <person name="Olson M.V."/>
            <person name="Kaul R."/>
            <person name="Raymond C."/>
            <person name="Shimizu N."/>
            <person name="Kawasaki K."/>
            <person name="Minoshima S."/>
            <person name="Evans G.A."/>
            <person name="Athanasiou M."/>
            <person name="Schultz R."/>
            <person name="Roe B.A."/>
            <person name="Chen F."/>
            <person name="Pan H."/>
            <person name="Ramser J."/>
            <person name="Lehrach H."/>
            <person name="Reinhardt R."/>
            <person name="McCombie W.R."/>
            <person name="de la Bastide M."/>
            <person name="Dedhia N."/>
            <person name="Blocker H."/>
            <person name="Hornischer K."/>
            <person name="Nordsiek G."/>
            <person name="Agarwala R."/>
            <person name="Aravind L."/>
            <person name="Bailey J.A."/>
            <person name="Bateman A."/>
            <person name="Batzoglou S."/>
            <person name="Birney E."/>
            <person name="Bork P."/>
            <person name="Brown D.G."/>
            <person name="Burge C.B."/>
            <person name="Cerutti L."/>
            <person name="Chen H.C."/>
            <person name="Church D."/>
            <person name="Clamp M."/>
            <person name="Copley R.R."/>
            <person name="Doerks T."/>
            <person name="Eddy S.R."/>
            <person name="Eichler E.E."/>
            <person name="Furey T.S."/>
            <person name="Galagan J."/>
            <person name="Gilbert J.G."/>
            <person name="Harmon C."/>
            <person name="Hayashizaki Y."/>
            <person name="Haussler D."/>
            <person name="Hermjakob H."/>
            <person name="Hokamp K."/>
            <person name="Jang W."/>
            <person name="Johnson L.S."/>
            <person name="Jones T.A."/>
            <person name="Kasif S."/>
            <person name="Kaspryzk A."/>
            <person name="Kennedy S."/>
            <person name="Kent W.J."/>
            <person name="Kitts P."/>
            <person name="Koonin E.V."/>
            <person name="Korf I."/>
            <person name="Kulp D."/>
            <person name="Lancet D."/>
            <person name="Lowe T.M."/>
            <person name="McLysaght A."/>
            <person name="Mikkelsen T."/>
            <person name="Moran J.V."/>
            <person name="Mulder N."/>
            <person name="Pollara V.J."/>
            <person name="Ponting C.P."/>
            <person name="Schuler G."/>
            <person name="Schultz J."/>
            <person name="Slater G."/>
            <person name="Smit A.F."/>
            <person name="Stupka E."/>
            <person name="Szustakowski J."/>
            <person name="Thierry-Mieg D."/>
            <person name="Thierry-Mieg J."/>
            <person name="Wagner L."/>
            <person name="Wallis J."/>
            <person name="Wheeler R."/>
            <person name="Williams A."/>
            <person name="Wolf Y.I."/>
            <person name="Wolfe K.H."/>
            <person name="Yang S.P."/>
            <person name="Yeh R.F."/>
            <person name="Collins F."/>
            <person name="Guyer M.S."/>
            <person name="Peterson J."/>
            <person name="Felsenfeld A."/>
            <person name="Wetterstrand K.A."/>
            <person name="Patrinos A."/>
            <person name="Morgan M.J."/>
            <person name="de Jong P."/>
            <person name="Catanese J.J."/>
            <person name="Osoegawa K."/>
            <person name="Shizuya H."/>
            <person name="Choi S."/>
            <person name="Chen Y.J."/>
        </authorList>
    </citation>
    <scope>NUCLEOTIDE SEQUENCE [LARGE SCALE GENOMIC DNA]</scope>
</reference>
<evidence type="ECO:0000313" key="2">
    <source>
        <dbReference type="Ensembl" id="ENSP00000506745.1"/>
    </source>
</evidence>
<keyword evidence="1" id="KW-0732">Signal</keyword>
<gene>
    <name evidence="2" type="primary">SLC39A8</name>
</gene>
<feature type="signal peptide" evidence="1">
    <location>
        <begin position="1"/>
        <end position="22"/>
    </location>
</feature>
<dbReference type="Bgee" id="ENSG00000138821">
    <property type="expression patterns" value="Expressed in parotid gland and 195 other cell types or tissues"/>
</dbReference>
<dbReference type="OrthoDB" id="200954at2759"/>
<dbReference type="HGNC" id="HGNC:20862">
    <property type="gene designation" value="SLC39A8"/>
</dbReference>
<dbReference type="GeneTree" id="ENSGT00940000158926"/>
<evidence type="ECO:0000256" key="1">
    <source>
        <dbReference type="SAM" id="SignalP"/>
    </source>
</evidence>
<dbReference type="EMBL" id="AC098487">
    <property type="status" value="NOT_ANNOTATED_CDS"/>
    <property type="molecule type" value="Genomic_DNA"/>
</dbReference>
<proteinExistence type="predicted"/>
<dbReference type="OpenTargets" id="ENSG00000138821"/>
<dbReference type="AlphaFoldDB" id="A0A804HHS9"/>
<dbReference type="Proteomes" id="UP000005640">
    <property type="component" value="Chromosome 4"/>
</dbReference>
<reference evidence="2" key="4">
    <citation type="submission" date="2025-08" db="UniProtKB">
        <authorList>
            <consortium name="Ensembl"/>
        </authorList>
    </citation>
    <scope>IDENTIFICATION</scope>
</reference>
<reference evidence="2" key="5">
    <citation type="submission" date="2025-09" db="UniProtKB">
        <authorList>
            <consortium name="Ensembl"/>
        </authorList>
    </citation>
    <scope>IDENTIFICATION</scope>
</reference>
<protein>
    <submittedName>
        <fullName evidence="2">Solute carrier family 39 member 8</fullName>
    </submittedName>
</protein>